<dbReference type="OMA" id="CAESHWW"/>
<dbReference type="Proteomes" id="UP000054771">
    <property type="component" value="Unassembled WGS sequence"/>
</dbReference>
<feature type="signal peptide" evidence="1">
    <location>
        <begin position="1"/>
        <end position="20"/>
    </location>
</feature>
<keyword evidence="3" id="KW-1185">Reference proteome</keyword>
<dbReference type="AlphaFoldDB" id="A0A0U5G8A8"/>
<reference evidence="3" key="1">
    <citation type="journal article" date="2016" name="Genome Announc.">
        <title>Draft genome sequences of fungus Aspergillus calidoustus.</title>
        <authorList>
            <person name="Horn F."/>
            <person name="Linde J."/>
            <person name="Mattern D.J."/>
            <person name="Walther G."/>
            <person name="Guthke R."/>
            <person name="Scherlach K."/>
            <person name="Martin K."/>
            <person name="Brakhage A.A."/>
            <person name="Petzke L."/>
            <person name="Valiante V."/>
        </authorList>
    </citation>
    <scope>NUCLEOTIDE SEQUENCE [LARGE SCALE GENOMIC DNA]</scope>
    <source>
        <strain evidence="3">SF006504</strain>
    </source>
</reference>
<evidence type="ECO:0000313" key="2">
    <source>
        <dbReference type="EMBL" id="CEL06830.1"/>
    </source>
</evidence>
<sequence>MKSFIPIALALVGFAAQGYAVSCQSQGGACHDGDRDCPAGTNSVFWDTGCDSAFWPWEEDDKCCV</sequence>
<evidence type="ECO:0000313" key="3">
    <source>
        <dbReference type="Proteomes" id="UP000054771"/>
    </source>
</evidence>
<accession>A0A0U5G8A8</accession>
<keyword evidence="1" id="KW-0732">Signal</keyword>
<dbReference type="OrthoDB" id="4242135at2759"/>
<organism evidence="2 3">
    <name type="scientific">Aspergillus calidoustus</name>
    <dbReference type="NCBI Taxonomy" id="454130"/>
    <lineage>
        <taxon>Eukaryota</taxon>
        <taxon>Fungi</taxon>
        <taxon>Dikarya</taxon>
        <taxon>Ascomycota</taxon>
        <taxon>Pezizomycotina</taxon>
        <taxon>Eurotiomycetes</taxon>
        <taxon>Eurotiomycetidae</taxon>
        <taxon>Eurotiales</taxon>
        <taxon>Aspergillaceae</taxon>
        <taxon>Aspergillus</taxon>
        <taxon>Aspergillus subgen. Nidulantes</taxon>
    </lineage>
</organism>
<dbReference type="EMBL" id="CDMC01000008">
    <property type="protein sequence ID" value="CEL06830.1"/>
    <property type="molecule type" value="Genomic_DNA"/>
</dbReference>
<gene>
    <name evidence="2" type="ORF">ASPCAL10002</name>
</gene>
<protein>
    <submittedName>
        <fullName evidence="2">Uncharacterized protein</fullName>
    </submittedName>
</protein>
<evidence type="ECO:0000256" key="1">
    <source>
        <dbReference type="SAM" id="SignalP"/>
    </source>
</evidence>
<proteinExistence type="predicted"/>
<name>A0A0U5G8A8_ASPCI</name>
<feature type="chain" id="PRO_5006857603" evidence="1">
    <location>
        <begin position="21"/>
        <end position="65"/>
    </location>
</feature>